<reference evidence="12" key="1">
    <citation type="submission" date="2016-11" db="UniProtKB">
        <authorList>
            <consortium name="WormBaseParasite"/>
        </authorList>
    </citation>
    <scope>IDENTIFICATION</scope>
</reference>
<dbReference type="Proteomes" id="UP000095282">
    <property type="component" value="Unplaced"/>
</dbReference>
<name>A0A1I7UVM0_9PELO</name>
<keyword evidence="8" id="KW-0675">Receptor</keyword>
<keyword evidence="7" id="KW-0804">Transcription</keyword>
<evidence type="ECO:0000313" key="12">
    <source>
        <dbReference type="WBParaSite" id="Csp11.Scaffold630.g19796.t1"/>
    </source>
</evidence>
<dbReference type="Gene3D" id="3.30.50.10">
    <property type="entry name" value="Erythroid Transcription Factor GATA-1, subunit A"/>
    <property type="match status" value="1"/>
</dbReference>
<evidence type="ECO:0000256" key="8">
    <source>
        <dbReference type="ARBA" id="ARBA00023170"/>
    </source>
</evidence>
<dbReference type="AlphaFoldDB" id="A0A1I7UVM0"/>
<organism evidence="11 12">
    <name type="scientific">Caenorhabditis tropicalis</name>
    <dbReference type="NCBI Taxonomy" id="1561998"/>
    <lineage>
        <taxon>Eukaryota</taxon>
        <taxon>Metazoa</taxon>
        <taxon>Ecdysozoa</taxon>
        <taxon>Nematoda</taxon>
        <taxon>Chromadorea</taxon>
        <taxon>Rhabditida</taxon>
        <taxon>Rhabditina</taxon>
        <taxon>Rhabditomorpha</taxon>
        <taxon>Rhabditoidea</taxon>
        <taxon>Rhabditidae</taxon>
        <taxon>Peloderinae</taxon>
        <taxon>Caenorhabditis</taxon>
    </lineage>
</organism>
<keyword evidence="2" id="KW-0479">Metal-binding</keyword>
<dbReference type="SUPFAM" id="SSF48508">
    <property type="entry name" value="Nuclear receptor ligand-binding domain"/>
    <property type="match status" value="1"/>
</dbReference>
<dbReference type="SUPFAM" id="SSF57716">
    <property type="entry name" value="Glucocorticoid receptor-like (DNA-binding domain)"/>
    <property type="match status" value="1"/>
</dbReference>
<dbReference type="PRINTS" id="PR00047">
    <property type="entry name" value="STROIDFINGER"/>
</dbReference>
<dbReference type="GO" id="GO:0003700">
    <property type="term" value="F:DNA-binding transcription factor activity"/>
    <property type="evidence" value="ECO:0007669"/>
    <property type="project" value="InterPro"/>
</dbReference>
<dbReference type="WBParaSite" id="Csp11.Scaffold630.g19796.t1">
    <property type="protein sequence ID" value="Csp11.Scaffold630.g19796.t1"/>
    <property type="gene ID" value="Csp11.Scaffold630.g19796"/>
</dbReference>
<evidence type="ECO:0000259" key="10">
    <source>
        <dbReference type="PROSITE" id="PS51030"/>
    </source>
</evidence>
<dbReference type="InterPro" id="IPR013088">
    <property type="entry name" value="Znf_NHR/GATA"/>
</dbReference>
<dbReference type="InterPro" id="IPR001628">
    <property type="entry name" value="Znf_hrmn_rcpt"/>
</dbReference>
<keyword evidence="9" id="KW-0539">Nucleus</keyword>
<keyword evidence="3" id="KW-0863">Zinc-finger</keyword>
<proteinExistence type="inferred from homology"/>
<dbReference type="GO" id="GO:0043565">
    <property type="term" value="F:sequence-specific DNA binding"/>
    <property type="evidence" value="ECO:0007669"/>
    <property type="project" value="InterPro"/>
</dbReference>
<evidence type="ECO:0000256" key="3">
    <source>
        <dbReference type="ARBA" id="ARBA00022771"/>
    </source>
</evidence>
<dbReference type="PANTHER" id="PTHR45886:SF18">
    <property type="entry name" value="NR LBD DOMAIN-CONTAINING PROTEIN-RELATED"/>
    <property type="match status" value="1"/>
</dbReference>
<dbReference type="GO" id="GO:0008270">
    <property type="term" value="F:zinc ion binding"/>
    <property type="evidence" value="ECO:0007669"/>
    <property type="project" value="UniProtKB-KW"/>
</dbReference>
<evidence type="ECO:0000256" key="5">
    <source>
        <dbReference type="ARBA" id="ARBA00023015"/>
    </source>
</evidence>
<feature type="domain" description="Nuclear receptor" evidence="10">
    <location>
        <begin position="19"/>
        <end position="65"/>
    </location>
</feature>
<evidence type="ECO:0000256" key="7">
    <source>
        <dbReference type="ARBA" id="ARBA00023163"/>
    </source>
</evidence>
<protein>
    <submittedName>
        <fullName evidence="12">Nuclear receptor domain-containing protein</fullName>
    </submittedName>
</protein>
<dbReference type="STRING" id="1561998.A0A1I7UVM0"/>
<evidence type="ECO:0000313" key="11">
    <source>
        <dbReference type="Proteomes" id="UP000095282"/>
    </source>
</evidence>
<keyword evidence="5" id="KW-0805">Transcription regulation</keyword>
<accession>A0A1I7UVM0</accession>
<evidence type="ECO:0000256" key="6">
    <source>
        <dbReference type="ARBA" id="ARBA00023125"/>
    </source>
</evidence>
<dbReference type="InterPro" id="IPR035500">
    <property type="entry name" value="NHR-like_dom_sf"/>
</dbReference>
<dbReference type="PANTHER" id="PTHR45886">
    <property type="entry name" value="NUCLEAR HORMONE RECEPTOR FAMILY-RELATED-RELATED"/>
    <property type="match status" value="1"/>
</dbReference>
<dbReference type="Pfam" id="PF00105">
    <property type="entry name" value="zf-C4"/>
    <property type="match status" value="1"/>
</dbReference>
<evidence type="ECO:0000256" key="2">
    <source>
        <dbReference type="ARBA" id="ARBA00022723"/>
    </source>
</evidence>
<sequence>MNYTNSPCSSSPVSTTVLPSKCMVCDRPSHGFHCDVATCKGCKTFFRRMFLSDKTQIKCDGNRDCYDLTIRTVPGLSEIAQVLLDNERRQYSQILFDFCLRKQRDGPSRYVELISILGIIEKQQWQLRDFYIVQMRPVLELSPEEHRIKLIDEVFS</sequence>
<evidence type="ECO:0000256" key="4">
    <source>
        <dbReference type="ARBA" id="ARBA00022833"/>
    </source>
</evidence>
<dbReference type="PROSITE" id="PS51030">
    <property type="entry name" value="NUCLEAR_REC_DBD_2"/>
    <property type="match status" value="1"/>
</dbReference>
<keyword evidence="6" id="KW-0238">DNA-binding</keyword>
<keyword evidence="4" id="KW-0862">Zinc</keyword>
<dbReference type="SMART" id="SM00399">
    <property type="entry name" value="ZnF_C4"/>
    <property type="match status" value="1"/>
</dbReference>
<evidence type="ECO:0000256" key="9">
    <source>
        <dbReference type="ARBA" id="ARBA00023242"/>
    </source>
</evidence>
<keyword evidence="11" id="KW-1185">Reference proteome</keyword>
<comment type="similarity">
    <text evidence="1">Belongs to the nuclear hormone receptor family.</text>
</comment>
<evidence type="ECO:0000256" key="1">
    <source>
        <dbReference type="ARBA" id="ARBA00005993"/>
    </source>
</evidence>